<evidence type="ECO:0000256" key="14">
    <source>
        <dbReference type="ARBA" id="ARBA00025830"/>
    </source>
</evidence>
<protein>
    <recommendedName>
        <fullName evidence="15">ATP synthase subunit b</fullName>
    </recommendedName>
    <alternativeName>
        <fullName evidence="15">ATP synthase F(0) sector subunit b</fullName>
    </alternativeName>
    <alternativeName>
        <fullName evidence="15">ATPase subunit I</fullName>
    </alternativeName>
    <alternativeName>
        <fullName evidence="15">F-type ATPase subunit b</fullName>
        <shortName evidence="15">F-ATPase subunit b</shortName>
    </alternativeName>
</protein>
<proteinExistence type="inferred from homology"/>
<comment type="subcellular location">
    <subcellularLocation>
        <location evidence="1">Cell inner membrane</location>
        <topology evidence="1">Single-pass membrane protein</topology>
    </subcellularLocation>
    <subcellularLocation>
        <location evidence="15">Cell membrane</location>
        <topology evidence="15">Single-pass membrane protein</topology>
    </subcellularLocation>
</comment>
<dbReference type="InterPro" id="IPR050059">
    <property type="entry name" value="ATP_synthase_B_chain"/>
</dbReference>
<evidence type="ECO:0000256" key="5">
    <source>
        <dbReference type="ARBA" id="ARBA00022547"/>
    </source>
</evidence>
<dbReference type="CDD" id="cd06503">
    <property type="entry name" value="ATP-synt_Fo_b"/>
    <property type="match status" value="1"/>
</dbReference>
<keyword evidence="4 15" id="KW-1003">Cell membrane</keyword>
<keyword evidence="9 15" id="KW-0406">Ion transport</keyword>
<evidence type="ECO:0000313" key="19">
    <source>
        <dbReference type="Proteomes" id="UP001595796"/>
    </source>
</evidence>
<dbReference type="EMBL" id="JBHSJF010000001">
    <property type="protein sequence ID" value="MFC5066700.1"/>
    <property type="molecule type" value="Genomic_DNA"/>
</dbReference>
<comment type="function">
    <text evidence="12 15">F(1)F(0) ATP synthase produces ATP from ADP in the presence of a proton or sodium gradient. F-type ATPases consist of two structural domains, F(1) containing the extramembraneous catalytic core and F(0) containing the membrane proton channel, linked together by a central stalk and a peripheral stalk. During catalysis, ATP synthesis in the catalytic domain of F(1) is coupled via a rotary mechanism of the central stalk subunits to proton translocation.</text>
</comment>
<dbReference type="RefSeq" id="WP_114955467.1">
    <property type="nucleotide sequence ID" value="NZ_JBHSJF010000001.1"/>
</dbReference>
<keyword evidence="10 15" id="KW-0472">Membrane</keyword>
<evidence type="ECO:0000256" key="11">
    <source>
        <dbReference type="ARBA" id="ARBA00023310"/>
    </source>
</evidence>
<evidence type="ECO:0000256" key="6">
    <source>
        <dbReference type="ARBA" id="ARBA00022692"/>
    </source>
</evidence>
<evidence type="ECO:0000256" key="10">
    <source>
        <dbReference type="ARBA" id="ARBA00023136"/>
    </source>
</evidence>
<evidence type="ECO:0000256" key="7">
    <source>
        <dbReference type="ARBA" id="ARBA00022781"/>
    </source>
</evidence>
<dbReference type="PANTHER" id="PTHR33445">
    <property type="entry name" value="ATP SYNTHASE SUBUNIT B', CHLOROPLASTIC"/>
    <property type="match status" value="1"/>
</dbReference>
<name>A0ABV9YZ56_9HYPH</name>
<keyword evidence="7 15" id="KW-0375">Hydrogen ion transport</keyword>
<evidence type="ECO:0000256" key="15">
    <source>
        <dbReference type="HAMAP-Rule" id="MF_01398"/>
    </source>
</evidence>
<comment type="caution">
    <text evidence="18">The sequence shown here is derived from an EMBL/GenBank/DDBJ whole genome shotgun (WGS) entry which is preliminary data.</text>
</comment>
<keyword evidence="3 15" id="KW-0813">Transport</keyword>
<dbReference type="PANTHER" id="PTHR33445:SF1">
    <property type="entry name" value="ATP SYNTHASE SUBUNIT B"/>
    <property type="match status" value="1"/>
</dbReference>
<reference evidence="19" key="1">
    <citation type="journal article" date="2019" name="Int. J. Syst. Evol. Microbiol.">
        <title>The Global Catalogue of Microorganisms (GCM) 10K type strain sequencing project: providing services to taxonomists for standard genome sequencing and annotation.</title>
        <authorList>
            <consortium name="The Broad Institute Genomics Platform"/>
            <consortium name="The Broad Institute Genome Sequencing Center for Infectious Disease"/>
            <person name="Wu L."/>
            <person name="Ma J."/>
        </authorList>
    </citation>
    <scope>NUCLEOTIDE SEQUENCE [LARGE SCALE GENOMIC DNA]</scope>
    <source>
        <strain evidence="19">CGMCC 1.16444</strain>
    </source>
</reference>
<evidence type="ECO:0000256" key="1">
    <source>
        <dbReference type="ARBA" id="ARBA00004377"/>
    </source>
</evidence>
<evidence type="ECO:0000256" key="16">
    <source>
        <dbReference type="RuleBase" id="RU003848"/>
    </source>
</evidence>
<keyword evidence="8 15" id="KW-1133">Transmembrane helix</keyword>
<dbReference type="NCBIfam" id="NF006612">
    <property type="entry name" value="PRK09174.1"/>
    <property type="match status" value="1"/>
</dbReference>
<keyword evidence="11 15" id="KW-0066">ATP synthesis</keyword>
<evidence type="ECO:0000256" key="4">
    <source>
        <dbReference type="ARBA" id="ARBA00022475"/>
    </source>
</evidence>
<gene>
    <name evidence="15" type="primary">atpF</name>
    <name evidence="18" type="ORF">ACFPFW_01560</name>
</gene>
<comment type="function">
    <text evidence="13">Component of the F(0) channel, it forms part of the peripheral stalk, linking F(1) to F(0). The b'-subunit is a diverged and duplicated form of b found in plants and photosynthetic bacteria.</text>
</comment>
<dbReference type="Gene3D" id="6.10.250.1580">
    <property type="match status" value="1"/>
</dbReference>
<feature type="region of interest" description="Disordered" evidence="17">
    <location>
        <begin position="19"/>
        <end position="54"/>
    </location>
</feature>
<evidence type="ECO:0000313" key="18">
    <source>
        <dbReference type="EMBL" id="MFC5066700.1"/>
    </source>
</evidence>
<comment type="similarity">
    <text evidence="2 15 16">Belongs to the ATPase B chain family.</text>
</comment>
<evidence type="ECO:0000256" key="2">
    <source>
        <dbReference type="ARBA" id="ARBA00005513"/>
    </source>
</evidence>
<keyword evidence="6 15" id="KW-0812">Transmembrane</keyword>
<evidence type="ECO:0000256" key="17">
    <source>
        <dbReference type="SAM" id="MobiDB-lite"/>
    </source>
</evidence>
<comment type="subunit">
    <text evidence="14 15">F-type ATPases have 2 components, F(1) - the catalytic core - and F(0) - the membrane proton channel. F(1) has five subunits: alpha(3), beta(3), gamma(1), delta(1), epsilon(1). F(0) has three main subunits: a(1), b(2) and c(10-14). The alpha and beta chains form an alternating ring which encloses part of the gamma chain. F(1) is attached to F(0) by a central stalk formed by the gamma and epsilon chains, while a peripheral stalk is formed by the delta and b chains.</text>
</comment>
<evidence type="ECO:0000256" key="12">
    <source>
        <dbReference type="ARBA" id="ARBA00025198"/>
    </source>
</evidence>
<evidence type="ECO:0000256" key="13">
    <source>
        <dbReference type="ARBA" id="ARBA00025614"/>
    </source>
</evidence>
<dbReference type="HAMAP" id="MF_01398">
    <property type="entry name" value="ATP_synth_b_bprime"/>
    <property type="match status" value="1"/>
</dbReference>
<sequence>MSEISGPTVAYVIAQAETPAGQPHGVGSNDPHAGQTGVEIATPHGEADGSHFPPFDAQTFPSQLLWLAIAFVLLYVLMSKVALPRIGSIMEDRQTRIDNDLAEAQKSKEETDAAIASYEASLASARSKAQTIATETRDKVNAEADAQRKTIEAQLTDRLIAAEKQIADTKTQALANVRSIAVDAASAIVARLSGTEPSAKDVESAVDVSLKG</sequence>
<dbReference type="Pfam" id="PF00430">
    <property type="entry name" value="ATP-synt_B"/>
    <property type="match status" value="1"/>
</dbReference>
<evidence type="ECO:0000256" key="3">
    <source>
        <dbReference type="ARBA" id="ARBA00022448"/>
    </source>
</evidence>
<evidence type="ECO:0000256" key="9">
    <source>
        <dbReference type="ARBA" id="ARBA00023065"/>
    </source>
</evidence>
<accession>A0ABV9YZ56</accession>
<organism evidence="18 19">
    <name type="scientific">Flaviflagellibacter deserti</name>
    <dbReference type="NCBI Taxonomy" id="2267266"/>
    <lineage>
        <taxon>Bacteria</taxon>
        <taxon>Pseudomonadati</taxon>
        <taxon>Pseudomonadota</taxon>
        <taxon>Alphaproteobacteria</taxon>
        <taxon>Hyphomicrobiales</taxon>
        <taxon>Flaviflagellibacter</taxon>
    </lineage>
</organism>
<evidence type="ECO:0000256" key="8">
    <source>
        <dbReference type="ARBA" id="ARBA00022989"/>
    </source>
</evidence>
<feature type="transmembrane region" description="Helical" evidence="15">
    <location>
        <begin position="64"/>
        <end position="83"/>
    </location>
</feature>
<keyword evidence="5 15" id="KW-0138">CF(0)</keyword>
<dbReference type="Proteomes" id="UP001595796">
    <property type="component" value="Unassembled WGS sequence"/>
</dbReference>
<keyword evidence="19" id="KW-1185">Reference proteome</keyword>
<dbReference type="InterPro" id="IPR002146">
    <property type="entry name" value="ATP_synth_b/b'su_bac/chlpt"/>
</dbReference>